<dbReference type="EMBL" id="CP063189">
    <property type="protein sequence ID" value="WCZ31614.1"/>
    <property type="molecule type" value="Genomic_DNA"/>
</dbReference>
<evidence type="ECO:0000259" key="11">
    <source>
        <dbReference type="Pfam" id="PF16916"/>
    </source>
</evidence>
<feature type="transmembrane region" description="Helical" evidence="9">
    <location>
        <begin position="192"/>
        <end position="211"/>
    </location>
</feature>
<dbReference type="SUPFAM" id="SSF161111">
    <property type="entry name" value="Cation efflux protein transmembrane domain-like"/>
    <property type="match status" value="1"/>
</dbReference>
<feature type="transmembrane region" description="Helical" evidence="9">
    <location>
        <begin position="94"/>
        <end position="114"/>
    </location>
</feature>
<organism evidence="12 13">
    <name type="scientific">Corynebacterium massiliense DSM 45435</name>
    <dbReference type="NCBI Taxonomy" id="1121364"/>
    <lineage>
        <taxon>Bacteria</taxon>
        <taxon>Bacillati</taxon>
        <taxon>Actinomycetota</taxon>
        <taxon>Actinomycetes</taxon>
        <taxon>Mycobacteriales</taxon>
        <taxon>Corynebacteriaceae</taxon>
        <taxon>Corynebacterium</taxon>
    </lineage>
</organism>
<dbReference type="Pfam" id="PF01545">
    <property type="entry name" value="Cation_efflux"/>
    <property type="match status" value="1"/>
</dbReference>
<dbReference type="InterPro" id="IPR002524">
    <property type="entry name" value="Cation_efflux"/>
</dbReference>
<dbReference type="InterPro" id="IPR058533">
    <property type="entry name" value="Cation_efflux_TM"/>
</dbReference>
<evidence type="ECO:0000256" key="9">
    <source>
        <dbReference type="SAM" id="Phobius"/>
    </source>
</evidence>
<comment type="similarity">
    <text evidence="2">Belongs to the cation diffusion facilitator (CDF) transporter (TC 2.A.4) family. SLC30A subfamily.</text>
</comment>
<keyword evidence="4 9" id="KW-0812">Transmembrane</keyword>
<sequence>MTGMSVGHSHSHSHASDPAGGSAPGDFRRRLLLVFLLTLCIVIAQAAGAWWTGSLALLTDTAHALVDASGLLLALIAGSLMLKPATTNRTWGYRRIEVIAALVQAAVLAVVGIYTAVEGVRRLFLPPEVPGTELLVFGVIGLVANVLGIVILASSRDGNFNMRAAFLEVLNDALGSFGVIVAAVIIEFTGFYRADALAGLFIAALILPRAVKLLRETTAVLMEYAPEGLDLAEVRQHLIEVDHVKDVHDLHASTVATGLPVLSAHIVVEESCFYDGHALDILQGVRQCVADHFEVSVQHSTFQLETEEVRHFAPEKHA</sequence>
<gene>
    <name evidence="12" type="primary">czcD</name>
    <name evidence="12" type="ORF">CMASS_00735</name>
</gene>
<evidence type="ECO:0000256" key="4">
    <source>
        <dbReference type="ARBA" id="ARBA00022692"/>
    </source>
</evidence>
<proteinExistence type="inferred from homology"/>
<feature type="transmembrane region" description="Helical" evidence="9">
    <location>
        <begin position="31"/>
        <end position="51"/>
    </location>
</feature>
<evidence type="ECO:0000256" key="7">
    <source>
        <dbReference type="ARBA" id="ARBA00023136"/>
    </source>
</evidence>
<keyword evidence="5 9" id="KW-1133">Transmembrane helix</keyword>
<feature type="transmembrane region" description="Helical" evidence="9">
    <location>
        <begin position="165"/>
        <end position="186"/>
    </location>
</feature>
<dbReference type="InterPro" id="IPR036837">
    <property type="entry name" value="Cation_efflux_CTD_sf"/>
</dbReference>
<dbReference type="InterPro" id="IPR027469">
    <property type="entry name" value="Cation_efflux_TMD_sf"/>
</dbReference>
<feature type="domain" description="Cation efflux protein cytoplasmic" evidence="11">
    <location>
        <begin position="226"/>
        <end position="305"/>
    </location>
</feature>
<feature type="domain" description="Cation efflux protein transmembrane" evidence="10">
    <location>
        <begin position="31"/>
        <end position="222"/>
    </location>
</feature>
<evidence type="ECO:0000256" key="5">
    <source>
        <dbReference type="ARBA" id="ARBA00022989"/>
    </source>
</evidence>
<reference evidence="12 13" key="1">
    <citation type="submission" date="2020-10" db="EMBL/GenBank/DDBJ databases">
        <title>Complete genome sequence of Corynebacterium massiliense DSM 45435, type strain of Corynebacterium massiliense.</title>
        <authorList>
            <person name="Busche T."/>
            <person name="Kalinowski J."/>
            <person name="Ruckert C."/>
        </authorList>
    </citation>
    <scope>NUCLEOTIDE SEQUENCE [LARGE SCALE GENOMIC DNA]</scope>
    <source>
        <strain evidence="12 13">DSM 45435</strain>
    </source>
</reference>
<keyword evidence="13" id="KW-1185">Reference proteome</keyword>
<evidence type="ECO:0000313" key="12">
    <source>
        <dbReference type="EMBL" id="WCZ31614.1"/>
    </source>
</evidence>
<keyword evidence="7 9" id="KW-0472">Membrane</keyword>
<evidence type="ECO:0000313" key="13">
    <source>
        <dbReference type="Proteomes" id="UP001220064"/>
    </source>
</evidence>
<evidence type="ECO:0000256" key="1">
    <source>
        <dbReference type="ARBA" id="ARBA00004141"/>
    </source>
</evidence>
<feature type="transmembrane region" description="Helical" evidence="9">
    <location>
        <begin position="63"/>
        <end position="82"/>
    </location>
</feature>
<evidence type="ECO:0000256" key="6">
    <source>
        <dbReference type="ARBA" id="ARBA00023065"/>
    </source>
</evidence>
<evidence type="ECO:0000259" key="10">
    <source>
        <dbReference type="Pfam" id="PF01545"/>
    </source>
</evidence>
<dbReference type="PANTHER" id="PTHR11562:SF17">
    <property type="entry name" value="RE54080P-RELATED"/>
    <property type="match status" value="1"/>
</dbReference>
<dbReference type="InterPro" id="IPR050681">
    <property type="entry name" value="CDF/SLC30A"/>
</dbReference>
<dbReference type="Proteomes" id="UP001220064">
    <property type="component" value="Chromosome"/>
</dbReference>
<feature type="region of interest" description="Disordered" evidence="8">
    <location>
        <begin position="1"/>
        <end position="21"/>
    </location>
</feature>
<dbReference type="NCBIfam" id="TIGR01297">
    <property type="entry name" value="CDF"/>
    <property type="match status" value="1"/>
</dbReference>
<accession>A0ABY7U514</accession>
<evidence type="ECO:0000256" key="2">
    <source>
        <dbReference type="ARBA" id="ARBA00008873"/>
    </source>
</evidence>
<evidence type="ECO:0000256" key="8">
    <source>
        <dbReference type="SAM" id="MobiDB-lite"/>
    </source>
</evidence>
<comment type="subcellular location">
    <subcellularLocation>
        <location evidence="1">Membrane</location>
        <topology evidence="1">Multi-pass membrane protein</topology>
    </subcellularLocation>
</comment>
<dbReference type="Gene3D" id="1.20.1510.10">
    <property type="entry name" value="Cation efflux protein transmembrane domain"/>
    <property type="match status" value="1"/>
</dbReference>
<name>A0ABY7U514_9CORY</name>
<dbReference type="Pfam" id="PF16916">
    <property type="entry name" value="ZT_dimer"/>
    <property type="match status" value="1"/>
</dbReference>
<feature type="transmembrane region" description="Helical" evidence="9">
    <location>
        <begin position="134"/>
        <end position="153"/>
    </location>
</feature>
<keyword evidence="6" id="KW-0406">Ion transport</keyword>
<dbReference type="SUPFAM" id="SSF160240">
    <property type="entry name" value="Cation efflux protein cytoplasmic domain-like"/>
    <property type="match status" value="1"/>
</dbReference>
<protein>
    <submittedName>
        <fullName evidence="12">Cadmium, cobalt and zinc/H(+)-K(+) antiporter</fullName>
    </submittedName>
</protein>
<dbReference type="PANTHER" id="PTHR11562">
    <property type="entry name" value="CATION EFFLUX PROTEIN/ ZINC TRANSPORTER"/>
    <property type="match status" value="1"/>
</dbReference>
<dbReference type="InterPro" id="IPR027470">
    <property type="entry name" value="Cation_efflux_CTD"/>
</dbReference>
<evidence type="ECO:0000256" key="3">
    <source>
        <dbReference type="ARBA" id="ARBA00022448"/>
    </source>
</evidence>
<keyword evidence="3" id="KW-0813">Transport</keyword>